<reference evidence="4" key="1">
    <citation type="submission" date="2023-03" db="UniProtKB">
        <authorList>
            <consortium name="EnsemblPlants"/>
        </authorList>
    </citation>
    <scope>IDENTIFICATION</scope>
</reference>
<evidence type="ECO:0000259" key="3">
    <source>
        <dbReference type="PROSITE" id="PS50076"/>
    </source>
</evidence>
<sequence length="888" mass="99041">DFQLFYAFVVDNGVGEIAFTGIRNSHAVFSTHKLNFRHPYIIITSTPPPPPPLPPSSWALDSSPPSPPSALTLSLSPYSSSPVAVAEPNSSSAATTSFLSTPLVFFRLGCTFLTSIGVVVLKFEITFQSVNVLGHILMNATVLLGCSGPRVVIKNDRVEYFLKLYLKFTFQWLVRVINRKQGQSAMHRTSKGQGRAREIKVFPGEELPNENQNSRPFEEGMMNNDSGEGLKNLKKSAKSLRKEKQGIEGLHTLEEPKFPSEESENCDRNNGGPSVGEQGSAGDKDQVQVDGSFNFFLNGEHIRSVMANLNFSDNVLVKSFVESMSSIFEASHVFLEHHRPLLNSMKNNLLNTSDYVVKKIMTAYPIVLKWMMHFGNIILLFSIVWLDCALRGIDSFIRMGTTSFFAVIWFSILSTIAMVGFLKFLVVLVVAASLGIFVGFAFAILVIAISGAAFLWFYGNFWMTMLIIFLGGLAFILSHERIALSITTLYSVYCAWVCTGWLGLLLGLNLSFISSDALIYVLKNNMNEHRRSNRYPEQTTGMQDQSSFSHDDPMQASSSEFSSTGFAADRCSGTPSTSGADSEISSEDEVVRLLNCSDHYAALGLSRYENIDTSLLKKEYRKKAMLVHPDKNMGNEKAAEAFKKLQNAYEVLLDSIKRKTYDDELRREELLNIFRRFQSDSQKSGPFGFSRSATNREDPFGESRRIACKKCNNFHLWIHTRKLKSQARWCQECKDFHQAKDGDGWVEQSSQPFLFGLLQKVDAPCAYVCAESRIYDATGWYICQGMRCPANTHKPSFHVNTSVTSKQNTSRGSSSSQRGQMPASNMEENMTEEEFFEWFQNAMQTGAFDNVGGSATESPPSKAGGSFSKSSNNSGSGNKKKKKGKKQW</sequence>
<feature type="region of interest" description="Disordered" evidence="1">
    <location>
        <begin position="532"/>
        <end position="584"/>
    </location>
</feature>
<feature type="compositionally biased region" description="Basic residues" evidence="1">
    <location>
        <begin position="878"/>
        <end position="888"/>
    </location>
</feature>
<dbReference type="PROSITE" id="PS00636">
    <property type="entry name" value="DNAJ_1"/>
    <property type="match status" value="1"/>
</dbReference>
<feature type="region of interest" description="Disordered" evidence="1">
    <location>
        <begin position="204"/>
        <end position="283"/>
    </location>
</feature>
<dbReference type="PANTHER" id="PTHR45270:SF4">
    <property type="entry name" value="CHAPERONE DNAJ-DOMAIN SUPERFAMILY PROTEIN"/>
    <property type="match status" value="1"/>
</dbReference>
<feature type="compositionally biased region" description="Basic and acidic residues" evidence="1">
    <location>
        <begin position="240"/>
        <end position="260"/>
    </location>
</feature>
<dbReference type="SUPFAM" id="SSF46565">
    <property type="entry name" value="Chaperone J-domain"/>
    <property type="match status" value="1"/>
</dbReference>
<name>A0A9I9DNJ7_CUCME</name>
<dbReference type="InterPro" id="IPR036869">
    <property type="entry name" value="J_dom_sf"/>
</dbReference>
<feature type="transmembrane region" description="Helical" evidence="2">
    <location>
        <begin position="370"/>
        <end position="390"/>
    </location>
</feature>
<feature type="transmembrane region" description="Helical" evidence="2">
    <location>
        <begin position="489"/>
        <end position="522"/>
    </location>
</feature>
<evidence type="ECO:0000256" key="1">
    <source>
        <dbReference type="SAM" id="MobiDB-lite"/>
    </source>
</evidence>
<proteinExistence type="predicted"/>
<feature type="compositionally biased region" description="Polar residues" evidence="1">
    <location>
        <begin position="555"/>
        <end position="565"/>
    </location>
</feature>
<dbReference type="Gene3D" id="1.10.287.110">
    <property type="entry name" value="DnaJ domain"/>
    <property type="match status" value="1"/>
</dbReference>
<feature type="transmembrane region" description="Helical" evidence="2">
    <location>
        <begin position="455"/>
        <end position="477"/>
    </location>
</feature>
<dbReference type="PRINTS" id="PR00625">
    <property type="entry name" value="JDOMAIN"/>
</dbReference>
<feature type="region of interest" description="Disordered" evidence="1">
    <location>
        <begin position="847"/>
        <end position="888"/>
    </location>
</feature>
<dbReference type="EnsemblPlants" id="MELO3C021254.2.1">
    <property type="protein sequence ID" value="MELO3C021254.2.1"/>
    <property type="gene ID" value="MELO3C021254.2"/>
</dbReference>
<organism evidence="4">
    <name type="scientific">Cucumis melo</name>
    <name type="common">Muskmelon</name>
    <dbReference type="NCBI Taxonomy" id="3656"/>
    <lineage>
        <taxon>Eukaryota</taxon>
        <taxon>Viridiplantae</taxon>
        <taxon>Streptophyta</taxon>
        <taxon>Embryophyta</taxon>
        <taxon>Tracheophyta</taxon>
        <taxon>Spermatophyta</taxon>
        <taxon>Magnoliopsida</taxon>
        <taxon>eudicotyledons</taxon>
        <taxon>Gunneridae</taxon>
        <taxon>Pentapetalae</taxon>
        <taxon>rosids</taxon>
        <taxon>fabids</taxon>
        <taxon>Cucurbitales</taxon>
        <taxon>Cucurbitaceae</taxon>
        <taxon>Benincaseae</taxon>
        <taxon>Cucumis</taxon>
    </lineage>
</organism>
<feature type="region of interest" description="Disordered" evidence="1">
    <location>
        <begin position="799"/>
        <end position="829"/>
    </location>
</feature>
<dbReference type="Pfam" id="PF00226">
    <property type="entry name" value="DnaJ"/>
    <property type="match status" value="1"/>
</dbReference>
<keyword evidence="2" id="KW-0472">Membrane</keyword>
<feature type="compositionally biased region" description="Polar residues" evidence="1">
    <location>
        <begin position="799"/>
        <end position="809"/>
    </location>
</feature>
<dbReference type="InterPro" id="IPR018253">
    <property type="entry name" value="DnaJ_domain_CS"/>
</dbReference>
<dbReference type="AlphaFoldDB" id="A0A9I9DNJ7"/>
<feature type="compositionally biased region" description="Polar residues" evidence="1">
    <location>
        <begin position="535"/>
        <end position="548"/>
    </location>
</feature>
<feature type="domain" description="J" evidence="3">
    <location>
        <begin position="598"/>
        <end position="665"/>
    </location>
</feature>
<dbReference type="PANTHER" id="PTHR45270">
    <property type="entry name" value="OS03G0832900 PROTEIN"/>
    <property type="match status" value="1"/>
</dbReference>
<dbReference type="InterPro" id="IPR032843">
    <property type="entry name" value="Jiv"/>
</dbReference>
<dbReference type="SMART" id="SM00271">
    <property type="entry name" value="DnaJ"/>
    <property type="match status" value="1"/>
</dbReference>
<keyword evidence="2" id="KW-0812">Transmembrane</keyword>
<evidence type="ECO:0000313" key="4">
    <source>
        <dbReference type="EnsemblPlants" id="MELO3C021254.2.1"/>
    </source>
</evidence>
<feature type="compositionally biased region" description="Low complexity" evidence="1">
    <location>
        <begin position="810"/>
        <end position="828"/>
    </location>
</feature>
<dbReference type="Gramene" id="MELO3C021254.2.1">
    <property type="protein sequence ID" value="MELO3C021254.2.1"/>
    <property type="gene ID" value="MELO3C021254.2"/>
</dbReference>
<feature type="transmembrane region" description="Helical" evidence="2">
    <location>
        <begin position="402"/>
        <end position="422"/>
    </location>
</feature>
<keyword evidence="2" id="KW-1133">Transmembrane helix</keyword>
<dbReference type="Pfam" id="PF14901">
    <property type="entry name" value="Jiv90"/>
    <property type="match status" value="1"/>
</dbReference>
<feature type="compositionally biased region" description="Low complexity" evidence="1">
    <location>
        <begin position="861"/>
        <end position="877"/>
    </location>
</feature>
<dbReference type="InterPro" id="IPR001623">
    <property type="entry name" value="DnaJ_domain"/>
</dbReference>
<dbReference type="PROSITE" id="PS50076">
    <property type="entry name" value="DNAJ_2"/>
    <property type="match status" value="1"/>
</dbReference>
<dbReference type="CDD" id="cd06257">
    <property type="entry name" value="DnaJ"/>
    <property type="match status" value="1"/>
</dbReference>
<protein>
    <recommendedName>
        <fullName evidence="3">J domain-containing protein</fullName>
    </recommendedName>
</protein>
<evidence type="ECO:0000256" key="2">
    <source>
        <dbReference type="SAM" id="Phobius"/>
    </source>
</evidence>
<accession>A0A9I9DNJ7</accession>
<feature type="transmembrane region" description="Helical" evidence="2">
    <location>
        <begin position="428"/>
        <end position="448"/>
    </location>
</feature>